<dbReference type="RefSeq" id="WP_160365345.1">
    <property type="nucleotide sequence ID" value="NZ_JACEIB010000025.1"/>
</dbReference>
<sequence length="143" mass="15227">MVHRTSDWLSLWTAPFELARTAVAFAETAAHSQSVIAARMPIIASAMASPWTADGHELGLMVSEKVAAAGRSARSRSGARLRSALGGQTRALEAPWIGPAAWFDIAERNVAIAAALVALPGEMLKPFHTTVTANAQRLKKRPT</sequence>
<dbReference type="EMBL" id="JACEIB010000025">
    <property type="protein sequence ID" value="MBA2935356.1"/>
    <property type="molecule type" value="Genomic_DNA"/>
</dbReference>
<evidence type="ECO:0000313" key="1">
    <source>
        <dbReference type="EMBL" id="MBA2935356.1"/>
    </source>
</evidence>
<dbReference type="Proteomes" id="UP000570166">
    <property type="component" value="Unassembled WGS sequence"/>
</dbReference>
<gene>
    <name evidence="1" type="ORF">HZF05_14815</name>
</gene>
<organism evidence="1 2">
    <name type="scientific">Sphingomonas chungangi</name>
    <dbReference type="NCBI Taxonomy" id="2683589"/>
    <lineage>
        <taxon>Bacteria</taxon>
        <taxon>Pseudomonadati</taxon>
        <taxon>Pseudomonadota</taxon>
        <taxon>Alphaproteobacteria</taxon>
        <taxon>Sphingomonadales</taxon>
        <taxon>Sphingomonadaceae</taxon>
        <taxon>Sphingomonas</taxon>
    </lineage>
</organism>
<accession>A0A838LB40</accession>
<keyword evidence="2" id="KW-1185">Reference proteome</keyword>
<name>A0A838LB40_9SPHN</name>
<reference evidence="1 2" key="1">
    <citation type="submission" date="2020-07" db="EMBL/GenBank/DDBJ databases">
        <authorList>
            <person name="Sun Q."/>
        </authorList>
    </citation>
    <scope>NUCLEOTIDE SEQUENCE [LARGE SCALE GENOMIC DNA]</scope>
    <source>
        <strain evidence="1 2">CGMCC 1.13654</strain>
    </source>
</reference>
<protein>
    <submittedName>
        <fullName evidence="1">Uncharacterized protein</fullName>
    </submittedName>
</protein>
<dbReference type="AlphaFoldDB" id="A0A838LB40"/>
<evidence type="ECO:0000313" key="2">
    <source>
        <dbReference type="Proteomes" id="UP000570166"/>
    </source>
</evidence>
<comment type="caution">
    <text evidence="1">The sequence shown here is derived from an EMBL/GenBank/DDBJ whole genome shotgun (WGS) entry which is preliminary data.</text>
</comment>
<proteinExistence type="predicted"/>